<dbReference type="RefSeq" id="WP_006526471.1">
    <property type="nucleotide sequence ID" value="NZ_CABJCF010000002.1"/>
</dbReference>
<dbReference type="AlphaFoldDB" id="A0A412PF65"/>
<dbReference type="PIRSF" id="PIRSF006092">
    <property type="entry name" value="GreA_GreB"/>
    <property type="match status" value="1"/>
</dbReference>
<dbReference type="GO" id="GO:0032784">
    <property type="term" value="P:regulation of DNA-templated transcription elongation"/>
    <property type="evidence" value="ECO:0007669"/>
    <property type="project" value="UniProtKB-UniRule"/>
</dbReference>
<evidence type="ECO:0000259" key="10">
    <source>
        <dbReference type="Pfam" id="PF01272"/>
    </source>
</evidence>
<dbReference type="Pfam" id="PF03449">
    <property type="entry name" value="GreA_GreB_N"/>
    <property type="match status" value="1"/>
</dbReference>
<evidence type="ECO:0000259" key="11">
    <source>
        <dbReference type="Pfam" id="PF03449"/>
    </source>
</evidence>
<organism evidence="12 13">
    <name type="scientific">Solobacterium moorei</name>
    <dbReference type="NCBI Taxonomy" id="102148"/>
    <lineage>
        <taxon>Bacteria</taxon>
        <taxon>Bacillati</taxon>
        <taxon>Bacillota</taxon>
        <taxon>Erysipelotrichia</taxon>
        <taxon>Erysipelotrichales</taxon>
        <taxon>Erysipelotrichaceae</taxon>
        <taxon>Solobacterium</taxon>
    </lineage>
</organism>
<dbReference type="EMBL" id="QRWX01000002">
    <property type="protein sequence ID" value="RGT56100.1"/>
    <property type="molecule type" value="Genomic_DNA"/>
</dbReference>
<dbReference type="SUPFAM" id="SSF54534">
    <property type="entry name" value="FKBP-like"/>
    <property type="match status" value="1"/>
</dbReference>
<dbReference type="Gene3D" id="1.10.287.180">
    <property type="entry name" value="Transcription elongation factor, GreA/GreB, N-terminal domain"/>
    <property type="match status" value="1"/>
</dbReference>
<evidence type="ECO:0000256" key="8">
    <source>
        <dbReference type="HAMAP-Rule" id="MF_00105"/>
    </source>
</evidence>
<dbReference type="Proteomes" id="UP000284731">
    <property type="component" value="Unassembled WGS sequence"/>
</dbReference>
<keyword evidence="3 8" id="KW-0805">Transcription regulation</keyword>
<keyword evidence="12" id="KW-0648">Protein biosynthesis</keyword>
<dbReference type="Gene3D" id="3.10.50.30">
    <property type="entry name" value="Transcription elongation factor, GreA/GreB, C-terminal domain"/>
    <property type="match status" value="1"/>
</dbReference>
<evidence type="ECO:0000256" key="4">
    <source>
        <dbReference type="ARBA" id="ARBA00023125"/>
    </source>
</evidence>
<dbReference type="NCBIfam" id="NF001263">
    <property type="entry name" value="PRK00226.1-4"/>
    <property type="match status" value="1"/>
</dbReference>
<keyword evidence="4 8" id="KW-0238">DNA-binding</keyword>
<comment type="caution">
    <text evidence="12">The sequence shown here is derived from an EMBL/GenBank/DDBJ whole genome shotgun (WGS) entry which is preliminary data.</text>
</comment>
<evidence type="ECO:0000256" key="3">
    <source>
        <dbReference type="ARBA" id="ARBA00023015"/>
    </source>
</evidence>
<feature type="domain" description="Transcription elongation factor GreA/GreB C-terminal" evidence="10">
    <location>
        <begin position="86"/>
        <end position="158"/>
    </location>
</feature>
<evidence type="ECO:0000313" key="13">
    <source>
        <dbReference type="Proteomes" id="UP000284731"/>
    </source>
</evidence>
<dbReference type="GO" id="GO:0003677">
    <property type="term" value="F:DNA binding"/>
    <property type="evidence" value="ECO:0007669"/>
    <property type="project" value="UniProtKB-UniRule"/>
</dbReference>
<dbReference type="InterPro" id="IPR006359">
    <property type="entry name" value="Tscrpt_elong_fac_GreA"/>
</dbReference>
<feature type="domain" description="Transcription elongation factor GreA/GreB N-terminal" evidence="11">
    <location>
        <begin position="8"/>
        <end position="76"/>
    </location>
</feature>
<evidence type="ECO:0000256" key="5">
    <source>
        <dbReference type="ARBA" id="ARBA00023163"/>
    </source>
</evidence>
<reference evidence="12 13" key="1">
    <citation type="submission" date="2018-08" db="EMBL/GenBank/DDBJ databases">
        <title>A genome reference for cultivated species of the human gut microbiota.</title>
        <authorList>
            <person name="Zou Y."/>
            <person name="Xue W."/>
            <person name="Luo G."/>
        </authorList>
    </citation>
    <scope>NUCLEOTIDE SEQUENCE [LARGE SCALE GENOMIC DNA]</scope>
    <source>
        <strain evidence="12 13">AF18-46</strain>
    </source>
</reference>
<name>A0A412PF65_9FIRM</name>
<dbReference type="InterPro" id="IPR022691">
    <property type="entry name" value="Tscrpt_elong_fac_GreA/B_N"/>
</dbReference>
<dbReference type="InterPro" id="IPR001437">
    <property type="entry name" value="Tscrpt_elong_fac_GreA/B_C"/>
</dbReference>
<dbReference type="InterPro" id="IPR036805">
    <property type="entry name" value="Tscrpt_elong_fac_GreA/B_N_sf"/>
</dbReference>
<dbReference type="GO" id="GO:0070063">
    <property type="term" value="F:RNA polymerase binding"/>
    <property type="evidence" value="ECO:0007669"/>
    <property type="project" value="InterPro"/>
</dbReference>
<sequence length="158" mass="17810">MAEENKTYLTEEGLKKLQDEYYNLVHVVREEVKQELAEARAQGDLSENADYDAARDEQAKVEARIATLEYMLRNYELIDTKKAGKKSAVHIGSSVTLFFNDTKEEVTYNIVGSTESDPLNGRLSNETPLAQAILDHKVGDVCEVRVANPYTVEIIKIK</sequence>
<dbReference type="InterPro" id="IPR023459">
    <property type="entry name" value="Tscrpt_elong_fac_GreA/B_fam"/>
</dbReference>
<accession>A0A412PF65</accession>
<dbReference type="GO" id="GO:0003746">
    <property type="term" value="F:translation elongation factor activity"/>
    <property type="evidence" value="ECO:0007669"/>
    <property type="project" value="UniProtKB-KW"/>
</dbReference>
<dbReference type="HAMAP" id="MF_00105">
    <property type="entry name" value="GreA_GreB"/>
    <property type="match status" value="1"/>
</dbReference>
<dbReference type="InterPro" id="IPR028624">
    <property type="entry name" value="Tscrpt_elong_fac_GreA/B"/>
</dbReference>
<dbReference type="FunFam" id="1.10.287.180:FF:000001">
    <property type="entry name" value="Transcription elongation factor GreA"/>
    <property type="match status" value="1"/>
</dbReference>
<dbReference type="Pfam" id="PF01272">
    <property type="entry name" value="GreA_GreB"/>
    <property type="match status" value="1"/>
</dbReference>
<evidence type="ECO:0000313" key="12">
    <source>
        <dbReference type="EMBL" id="RGT56100.1"/>
    </source>
</evidence>
<proteinExistence type="inferred from homology"/>
<dbReference type="GO" id="GO:0006354">
    <property type="term" value="P:DNA-templated transcription elongation"/>
    <property type="evidence" value="ECO:0007669"/>
    <property type="project" value="TreeGrafter"/>
</dbReference>
<dbReference type="PANTHER" id="PTHR30437:SF4">
    <property type="entry name" value="TRANSCRIPTION ELONGATION FACTOR GREA"/>
    <property type="match status" value="1"/>
</dbReference>
<evidence type="ECO:0000256" key="9">
    <source>
        <dbReference type="RuleBase" id="RU000556"/>
    </source>
</evidence>
<evidence type="ECO:0000256" key="7">
    <source>
        <dbReference type="ARBA" id="ARBA00030776"/>
    </source>
</evidence>
<protein>
    <recommendedName>
        <fullName evidence="2 8">Transcription elongation factor GreA</fullName>
    </recommendedName>
    <alternativeName>
        <fullName evidence="7 8">Transcript cleavage factor GreA</fullName>
    </alternativeName>
</protein>
<dbReference type="InterPro" id="IPR036953">
    <property type="entry name" value="GreA/GreB_C_sf"/>
</dbReference>
<evidence type="ECO:0000256" key="6">
    <source>
        <dbReference type="ARBA" id="ARBA00024916"/>
    </source>
</evidence>
<evidence type="ECO:0000256" key="2">
    <source>
        <dbReference type="ARBA" id="ARBA00013729"/>
    </source>
</evidence>
<keyword evidence="5 8" id="KW-0804">Transcription</keyword>
<dbReference type="NCBIfam" id="TIGR01462">
    <property type="entry name" value="greA"/>
    <property type="match status" value="1"/>
</dbReference>
<comment type="function">
    <text evidence="6 8 9">Necessary for efficient RNA polymerase transcription elongation past template-encoded arresting sites. The arresting sites in DNA have the property of trapping a certain fraction of elongating RNA polymerases that pass through, resulting in locked ternary complexes. Cleavage of the nascent transcript by cleavage factors such as GreA or GreB allows the resumption of elongation from the new 3'terminus. GreA releases sequences of 2 to 3 nucleotides.</text>
</comment>
<dbReference type="PANTHER" id="PTHR30437">
    <property type="entry name" value="TRANSCRIPTION ELONGATION FACTOR GREA"/>
    <property type="match status" value="1"/>
</dbReference>
<evidence type="ECO:0000256" key="1">
    <source>
        <dbReference type="ARBA" id="ARBA00008213"/>
    </source>
</evidence>
<comment type="similarity">
    <text evidence="1 8 9">Belongs to the GreA/GreB family.</text>
</comment>
<keyword evidence="12" id="KW-0251">Elongation factor</keyword>
<gene>
    <name evidence="8" type="primary">greA</name>
    <name evidence="12" type="ORF">DWX20_04640</name>
</gene>
<dbReference type="SUPFAM" id="SSF46557">
    <property type="entry name" value="GreA transcript cleavage protein, N-terminal domain"/>
    <property type="match status" value="1"/>
</dbReference>